<dbReference type="AlphaFoldDB" id="A0A074XTZ9"/>
<evidence type="ECO:0000256" key="1">
    <source>
        <dbReference type="SAM" id="MobiDB-lite"/>
    </source>
</evidence>
<name>A0A074XTZ9_AURPU</name>
<dbReference type="RefSeq" id="XP_029763281.1">
    <property type="nucleotide sequence ID" value="XM_029909668.1"/>
</dbReference>
<accession>A0A074XTZ9</accession>
<dbReference type="HOGENOM" id="CLU_2222721_0_0_1"/>
<feature type="compositionally biased region" description="Basic and acidic residues" evidence="1">
    <location>
        <begin position="24"/>
        <end position="52"/>
    </location>
</feature>
<proteinExistence type="predicted"/>
<evidence type="ECO:0000313" key="3">
    <source>
        <dbReference type="Proteomes" id="UP000030706"/>
    </source>
</evidence>
<evidence type="ECO:0000313" key="2">
    <source>
        <dbReference type="EMBL" id="KEQ87094.1"/>
    </source>
</evidence>
<feature type="region of interest" description="Disordered" evidence="1">
    <location>
        <begin position="24"/>
        <end position="56"/>
    </location>
</feature>
<reference evidence="2 3" key="1">
    <citation type="journal article" date="2014" name="BMC Genomics">
        <title>Genome sequencing of four Aureobasidium pullulans varieties: biotechnological potential, stress tolerance, and description of new species.</title>
        <authorList>
            <person name="Gostin Ar C."/>
            <person name="Ohm R.A."/>
            <person name="Kogej T."/>
            <person name="Sonjak S."/>
            <person name="Turk M."/>
            <person name="Zajc J."/>
            <person name="Zalar P."/>
            <person name="Grube M."/>
            <person name="Sun H."/>
            <person name="Han J."/>
            <person name="Sharma A."/>
            <person name="Chiniquy J."/>
            <person name="Ngan C.Y."/>
            <person name="Lipzen A."/>
            <person name="Barry K."/>
            <person name="Grigoriev I.V."/>
            <person name="Gunde-Cimerman N."/>
        </authorList>
    </citation>
    <scope>NUCLEOTIDE SEQUENCE [LARGE SCALE GENOMIC DNA]</scope>
    <source>
        <strain evidence="2 3">EXF-150</strain>
    </source>
</reference>
<dbReference type="GeneID" id="40751974"/>
<keyword evidence="3" id="KW-1185">Reference proteome</keyword>
<organism evidence="2 3">
    <name type="scientific">Aureobasidium pullulans EXF-150</name>
    <dbReference type="NCBI Taxonomy" id="1043002"/>
    <lineage>
        <taxon>Eukaryota</taxon>
        <taxon>Fungi</taxon>
        <taxon>Dikarya</taxon>
        <taxon>Ascomycota</taxon>
        <taxon>Pezizomycotina</taxon>
        <taxon>Dothideomycetes</taxon>
        <taxon>Dothideomycetidae</taxon>
        <taxon>Dothideales</taxon>
        <taxon>Saccotheciaceae</taxon>
        <taxon>Aureobasidium</taxon>
    </lineage>
</organism>
<gene>
    <name evidence="2" type="ORF">M438DRAFT_403661</name>
</gene>
<dbReference type="Proteomes" id="UP000030706">
    <property type="component" value="Unassembled WGS sequence"/>
</dbReference>
<dbReference type="EMBL" id="KL584977">
    <property type="protein sequence ID" value="KEQ87094.1"/>
    <property type="molecule type" value="Genomic_DNA"/>
</dbReference>
<protein>
    <submittedName>
        <fullName evidence="2">Uncharacterized protein</fullName>
    </submittedName>
</protein>
<sequence>MPEKSDEAWKREIQEIEKKIEDAKTTLENKKEEQTAVNEQREKLQEAKEQRSKPPAPVLILHTMVDAHREHTQVAGNEFDLLYKDALKIAKDAMFLTMSMSSDEED</sequence>